<protein>
    <submittedName>
        <fullName evidence="8">HlyD family efflux transporter periplasmic adaptor subunit</fullName>
    </submittedName>
</protein>
<sequence length="402" mass="43576">MASGGNLRLTGTSHAKTPGSGKRPRGSRVIWLSVATLAGAIGWASVAHLDQISRATGQVIPAGRVQVVQTTDGGVISAILVREGDTVHKGQKLVTLDQVKVRAAVDEGAAKVGGLEAQQARINAELFDRPLSFTAEAEKFPNLVASQRALFAKRRMAFTDQIAALQHQLDLATRELEMNRPLLRQGDVSRSEILRLERQQSDIQSQIANLRNRYYQELQTDYAKSNEELVTAREILTQRRASLGETQFVAPTDGIVKNVHLTTIGGVLRPGDEVLQIVPTGQELIVEAKVSPTDIAYVRTGQSASVKFDAYDSSIFGSAEGKVTYISPDTLTENGAGAGQDRVFYRVHVRVDTSTMVRRPGEPIAIQPGMTATVEIKTGSNTVLRYLLKPIIKTMSGAMGEH</sequence>
<reference evidence="8 9" key="1">
    <citation type="submission" date="2023-02" db="EMBL/GenBank/DDBJ databases">
        <title>Genome sequence of Novosphingobium humi KACC 19094.</title>
        <authorList>
            <person name="Kim S."/>
            <person name="Heo J."/>
            <person name="Kwon S.-W."/>
        </authorList>
    </citation>
    <scope>NUCLEOTIDE SEQUENCE [LARGE SCALE GENOMIC DNA]</scope>
    <source>
        <strain evidence="8 9">KACC 19094</strain>
        <plasmid evidence="8 9">unnamed2</plasmid>
    </source>
</reference>
<evidence type="ECO:0000259" key="7">
    <source>
        <dbReference type="Pfam" id="PF26002"/>
    </source>
</evidence>
<dbReference type="SUPFAM" id="SSF111369">
    <property type="entry name" value="HlyD-like secretion proteins"/>
    <property type="match status" value="1"/>
</dbReference>
<dbReference type="Gene3D" id="2.40.50.100">
    <property type="match status" value="1"/>
</dbReference>
<keyword evidence="5" id="KW-0175">Coiled coil</keyword>
<name>A0ABY7U3V4_9SPHN</name>
<gene>
    <name evidence="8" type="ORF">PQ457_21870</name>
</gene>
<comment type="subcellular location">
    <subcellularLocation>
        <location evidence="1">Membrane</location>
        <topology evidence="1">Single-pass membrane protein</topology>
    </subcellularLocation>
</comment>
<evidence type="ECO:0000256" key="4">
    <source>
        <dbReference type="ARBA" id="ARBA00023136"/>
    </source>
</evidence>
<evidence type="ECO:0000256" key="1">
    <source>
        <dbReference type="ARBA" id="ARBA00004167"/>
    </source>
</evidence>
<dbReference type="InterPro" id="IPR058982">
    <property type="entry name" value="Beta-barrel_AprE"/>
</dbReference>
<proteinExistence type="predicted"/>
<evidence type="ECO:0000313" key="8">
    <source>
        <dbReference type="EMBL" id="WCT80162.1"/>
    </source>
</evidence>
<feature type="region of interest" description="Disordered" evidence="6">
    <location>
        <begin position="1"/>
        <end position="25"/>
    </location>
</feature>
<keyword evidence="8" id="KW-0614">Plasmid</keyword>
<keyword evidence="9" id="KW-1185">Reference proteome</keyword>
<dbReference type="Proteomes" id="UP001218231">
    <property type="component" value="Plasmid unnamed2"/>
</dbReference>
<dbReference type="PANTHER" id="PTHR30386:SF26">
    <property type="entry name" value="TRANSPORT PROTEIN COMB"/>
    <property type="match status" value="1"/>
</dbReference>
<feature type="coiled-coil region" evidence="5">
    <location>
        <begin position="155"/>
        <end position="235"/>
    </location>
</feature>
<dbReference type="RefSeq" id="WP_273620432.1">
    <property type="nucleotide sequence ID" value="NZ_CP117419.1"/>
</dbReference>
<keyword evidence="4" id="KW-0472">Membrane</keyword>
<organism evidence="8 9">
    <name type="scientific">Novosphingobium humi</name>
    <dbReference type="NCBI Taxonomy" id="2282397"/>
    <lineage>
        <taxon>Bacteria</taxon>
        <taxon>Pseudomonadati</taxon>
        <taxon>Pseudomonadota</taxon>
        <taxon>Alphaproteobacteria</taxon>
        <taxon>Sphingomonadales</taxon>
        <taxon>Sphingomonadaceae</taxon>
        <taxon>Novosphingobium</taxon>
    </lineage>
</organism>
<evidence type="ECO:0000256" key="3">
    <source>
        <dbReference type="ARBA" id="ARBA00022989"/>
    </source>
</evidence>
<dbReference type="Pfam" id="PF26002">
    <property type="entry name" value="Beta-barrel_AprE"/>
    <property type="match status" value="1"/>
</dbReference>
<dbReference type="EMBL" id="CP117419">
    <property type="protein sequence ID" value="WCT80162.1"/>
    <property type="molecule type" value="Genomic_DNA"/>
</dbReference>
<dbReference type="PANTHER" id="PTHR30386">
    <property type="entry name" value="MEMBRANE FUSION SUBUNIT OF EMRAB-TOLC MULTIDRUG EFFLUX PUMP"/>
    <property type="match status" value="1"/>
</dbReference>
<accession>A0ABY7U3V4</accession>
<dbReference type="InterPro" id="IPR050739">
    <property type="entry name" value="MFP"/>
</dbReference>
<evidence type="ECO:0000313" key="9">
    <source>
        <dbReference type="Proteomes" id="UP001218231"/>
    </source>
</evidence>
<evidence type="ECO:0000256" key="2">
    <source>
        <dbReference type="ARBA" id="ARBA00022692"/>
    </source>
</evidence>
<keyword evidence="2" id="KW-0812">Transmembrane</keyword>
<geneLocation type="plasmid" evidence="8 9">
    <name>unnamed2</name>
</geneLocation>
<dbReference type="PRINTS" id="PR01490">
    <property type="entry name" value="RTXTOXIND"/>
</dbReference>
<evidence type="ECO:0000256" key="5">
    <source>
        <dbReference type="SAM" id="Coils"/>
    </source>
</evidence>
<keyword evidence="3" id="KW-1133">Transmembrane helix</keyword>
<feature type="domain" description="AprE-like beta-barrel" evidence="7">
    <location>
        <begin position="284"/>
        <end position="379"/>
    </location>
</feature>
<evidence type="ECO:0000256" key="6">
    <source>
        <dbReference type="SAM" id="MobiDB-lite"/>
    </source>
</evidence>
<dbReference type="Gene3D" id="2.40.30.170">
    <property type="match status" value="1"/>
</dbReference>